<keyword evidence="3" id="KW-1185">Reference proteome</keyword>
<comment type="caution">
    <text evidence="2">The sequence shown here is derived from an EMBL/GenBank/DDBJ whole genome shotgun (WGS) entry which is preliminary data.</text>
</comment>
<dbReference type="RefSeq" id="WP_310091806.1">
    <property type="nucleotide sequence ID" value="NZ_JAVDTT010000002.1"/>
</dbReference>
<gene>
    <name evidence="2" type="ORF">J2W94_001500</name>
</gene>
<reference evidence="2 3" key="1">
    <citation type="submission" date="2023-07" db="EMBL/GenBank/DDBJ databases">
        <title>Sorghum-associated microbial communities from plants grown in Nebraska, USA.</title>
        <authorList>
            <person name="Schachtman D."/>
        </authorList>
    </citation>
    <scope>NUCLEOTIDE SEQUENCE [LARGE SCALE GENOMIC DNA]</scope>
    <source>
        <strain evidence="2 3">BE107</strain>
    </source>
</reference>
<organism evidence="2 3">
    <name type="scientific">Pseudoxanthomonas sacheonensis</name>
    <dbReference type="NCBI Taxonomy" id="443615"/>
    <lineage>
        <taxon>Bacteria</taxon>
        <taxon>Pseudomonadati</taxon>
        <taxon>Pseudomonadota</taxon>
        <taxon>Gammaproteobacteria</taxon>
        <taxon>Lysobacterales</taxon>
        <taxon>Lysobacteraceae</taxon>
        <taxon>Pseudoxanthomonas</taxon>
    </lineage>
</organism>
<evidence type="ECO:0000313" key="2">
    <source>
        <dbReference type="EMBL" id="MDR6841215.1"/>
    </source>
</evidence>
<dbReference type="Proteomes" id="UP001254759">
    <property type="component" value="Unassembled WGS sequence"/>
</dbReference>
<dbReference type="Gene3D" id="2.60.40.4070">
    <property type="match status" value="1"/>
</dbReference>
<proteinExistence type="predicted"/>
<evidence type="ECO:0000313" key="3">
    <source>
        <dbReference type="Proteomes" id="UP001254759"/>
    </source>
</evidence>
<protein>
    <recommendedName>
        <fullName evidence="1">FlgD/Vpr Ig-like domain-containing protein</fullName>
    </recommendedName>
</protein>
<sequence>MNHPSLVFIAIAVSVTMSACGKSDVPNTSSSVGAASAKATVAPKPTPAPFRITDVHVDRDRFDPTKGESVAIQYAIDEAAEITLHIYDGRDALIYRGETEKVAAGEHKLSWDGTDALGEDVPPEAYSYVIVATNDKGTVTHDLTDLTGSEALIVADPQWDAATGKLRYRLDRPARVNVRFGLMDGPYMRTVIDWVPRDAGDQIEAWDGWDTSKVLSLAKHPMLSPTVRAYTLPNNTIFVGPNPSEVHFVAMPALGSRARQTKPEKTRMYFHADQPLETRGDIPVNLSLFGGGERDAEGRWVVSGIVPIRLDVPREVRARVLERRFEPAFYTDGIFVFETEVGVLPITWQWDSTVVNPGEHYITANIRGYEGNYGAATLKVWVKPAARPKAALASTIAPKVAP</sequence>
<name>A0ABU1RSD6_9GAMM</name>
<feature type="domain" description="FlgD/Vpr Ig-like" evidence="1">
    <location>
        <begin position="66"/>
        <end position="135"/>
    </location>
</feature>
<accession>A0ABU1RSD6</accession>
<dbReference type="Pfam" id="PF13860">
    <property type="entry name" value="FlgD_ig"/>
    <property type="match status" value="1"/>
</dbReference>
<evidence type="ECO:0000259" key="1">
    <source>
        <dbReference type="Pfam" id="PF13860"/>
    </source>
</evidence>
<dbReference type="InterPro" id="IPR025965">
    <property type="entry name" value="FlgD/Vpr_Ig-like"/>
</dbReference>
<dbReference type="EMBL" id="JAVDTT010000002">
    <property type="protein sequence ID" value="MDR6841215.1"/>
    <property type="molecule type" value="Genomic_DNA"/>
</dbReference>